<evidence type="ECO:0000256" key="1">
    <source>
        <dbReference type="ARBA" id="ARBA00004651"/>
    </source>
</evidence>
<evidence type="ECO:0000313" key="6">
    <source>
        <dbReference type="Proteomes" id="UP000002051"/>
    </source>
</evidence>
<dbReference type="PaxDb" id="3880-AES96205"/>
<reference evidence="4 6" key="2">
    <citation type="journal article" date="2014" name="BMC Genomics">
        <title>An improved genome release (version Mt4.0) for the model legume Medicago truncatula.</title>
        <authorList>
            <person name="Tang H."/>
            <person name="Krishnakumar V."/>
            <person name="Bidwell S."/>
            <person name="Rosen B."/>
            <person name="Chan A."/>
            <person name="Zhou S."/>
            <person name="Gentzbittel L."/>
            <person name="Childs K.L."/>
            <person name="Yandell M."/>
            <person name="Gundlach H."/>
            <person name="Mayer K.F."/>
            <person name="Schwartz D.C."/>
            <person name="Town C.D."/>
        </authorList>
    </citation>
    <scope>GENOME REANNOTATION</scope>
    <source>
        <strain evidence="5 6">cv. Jemalong A17</strain>
    </source>
</reference>
<evidence type="ECO:0000313" key="4">
    <source>
        <dbReference type="EMBL" id="AES96205.1"/>
    </source>
</evidence>
<evidence type="ECO:0000259" key="3">
    <source>
        <dbReference type="Pfam" id="PF02705"/>
    </source>
</evidence>
<dbReference type="InterPro" id="IPR053951">
    <property type="entry name" value="K_trans_N"/>
</dbReference>
<evidence type="ECO:0000313" key="5">
    <source>
        <dbReference type="EnsemblPlants" id="AES96205"/>
    </source>
</evidence>
<dbReference type="GO" id="GO:0015079">
    <property type="term" value="F:potassium ion transmembrane transporter activity"/>
    <property type="evidence" value="ECO:0007669"/>
    <property type="project" value="InterPro"/>
</dbReference>
<accession>G7K1F2</accession>
<organism evidence="4 6">
    <name type="scientific">Medicago truncatula</name>
    <name type="common">Barrel medic</name>
    <name type="synonym">Medicago tribuloides</name>
    <dbReference type="NCBI Taxonomy" id="3880"/>
    <lineage>
        <taxon>Eukaryota</taxon>
        <taxon>Viridiplantae</taxon>
        <taxon>Streptophyta</taxon>
        <taxon>Embryophyta</taxon>
        <taxon>Tracheophyta</taxon>
        <taxon>Spermatophyta</taxon>
        <taxon>Magnoliopsida</taxon>
        <taxon>eudicotyledons</taxon>
        <taxon>Gunneridae</taxon>
        <taxon>Pentapetalae</taxon>
        <taxon>rosids</taxon>
        <taxon>fabids</taxon>
        <taxon>Fabales</taxon>
        <taxon>Fabaceae</taxon>
        <taxon>Papilionoideae</taxon>
        <taxon>50 kb inversion clade</taxon>
        <taxon>NPAAA clade</taxon>
        <taxon>Hologalegina</taxon>
        <taxon>IRL clade</taxon>
        <taxon>Trifolieae</taxon>
        <taxon>Medicago</taxon>
    </lineage>
</organism>
<comment type="similarity">
    <text evidence="2">Belongs to the HAK/KUP transporter (TC 2.A.72.3) family.</text>
</comment>
<dbReference type="PANTHER" id="PTHR30540:SF4">
    <property type="entry name" value="POTASSIUM TRANSPORTER 12-RELATED"/>
    <property type="match status" value="1"/>
</dbReference>
<dbReference type="HOGENOM" id="CLU_1698141_0_0_1"/>
<reference evidence="4 6" key="1">
    <citation type="journal article" date="2011" name="Nature">
        <title>The Medicago genome provides insight into the evolution of rhizobial symbioses.</title>
        <authorList>
            <person name="Young N.D."/>
            <person name="Debelle F."/>
            <person name="Oldroyd G.E."/>
            <person name="Geurts R."/>
            <person name="Cannon S.B."/>
            <person name="Udvardi M.K."/>
            <person name="Benedito V.A."/>
            <person name="Mayer K.F."/>
            <person name="Gouzy J."/>
            <person name="Schoof H."/>
            <person name="Van de Peer Y."/>
            <person name="Proost S."/>
            <person name="Cook D.R."/>
            <person name="Meyers B.C."/>
            <person name="Spannagl M."/>
            <person name="Cheung F."/>
            <person name="De Mita S."/>
            <person name="Krishnakumar V."/>
            <person name="Gundlach H."/>
            <person name="Zhou S."/>
            <person name="Mudge J."/>
            <person name="Bharti A.K."/>
            <person name="Murray J.D."/>
            <person name="Naoumkina M.A."/>
            <person name="Rosen B."/>
            <person name="Silverstein K.A."/>
            <person name="Tang H."/>
            <person name="Rombauts S."/>
            <person name="Zhao P.X."/>
            <person name="Zhou P."/>
            <person name="Barbe V."/>
            <person name="Bardou P."/>
            <person name="Bechner M."/>
            <person name="Bellec A."/>
            <person name="Berger A."/>
            <person name="Berges H."/>
            <person name="Bidwell S."/>
            <person name="Bisseling T."/>
            <person name="Choisne N."/>
            <person name="Couloux A."/>
            <person name="Denny R."/>
            <person name="Deshpande S."/>
            <person name="Dai X."/>
            <person name="Doyle J.J."/>
            <person name="Dudez A.M."/>
            <person name="Farmer A.D."/>
            <person name="Fouteau S."/>
            <person name="Franken C."/>
            <person name="Gibelin C."/>
            <person name="Gish J."/>
            <person name="Goldstein S."/>
            <person name="Gonzalez A.J."/>
            <person name="Green P.J."/>
            <person name="Hallab A."/>
            <person name="Hartog M."/>
            <person name="Hua A."/>
            <person name="Humphray S.J."/>
            <person name="Jeong D.H."/>
            <person name="Jing Y."/>
            <person name="Jocker A."/>
            <person name="Kenton S.M."/>
            <person name="Kim D.J."/>
            <person name="Klee K."/>
            <person name="Lai H."/>
            <person name="Lang C."/>
            <person name="Lin S."/>
            <person name="Macmil S.L."/>
            <person name="Magdelenat G."/>
            <person name="Matthews L."/>
            <person name="McCorrison J."/>
            <person name="Monaghan E.L."/>
            <person name="Mun J.H."/>
            <person name="Najar F.Z."/>
            <person name="Nicholson C."/>
            <person name="Noirot C."/>
            <person name="O'Bleness M."/>
            <person name="Paule C.R."/>
            <person name="Poulain J."/>
            <person name="Prion F."/>
            <person name="Qin B."/>
            <person name="Qu C."/>
            <person name="Retzel E.F."/>
            <person name="Riddle C."/>
            <person name="Sallet E."/>
            <person name="Samain S."/>
            <person name="Samson N."/>
            <person name="Sanders I."/>
            <person name="Saurat O."/>
            <person name="Scarpelli C."/>
            <person name="Schiex T."/>
            <person name="Segurens B."/>
            <person name="Severin A.J."/>
            <person name="Sherrier D.J."/>
            <person name="Shi R."/>
            <person name="Sims S."/>
            <person name="Singer S.R."/>
            <person name="Sinharoy S."/>
            <person name="Sterck L."/>
            <person name="Viollet A."/>
            <person name="Wang B.B."/>
            <person name="Wang K."/>
            <person name="Wang M."/>
            <person name="Wang X."/>
            <person name="Warfsmann J."/>
            <person name="Weissenbach J."/>
            <person name="White D.D."/>
            <person name="White J.D."/>
            <person name="Wiley G.B."/>
            <person name="Wincker P."/>
            <person name="Xing Y."/>
            <person name="Yang L."/>
            <person name="Yao Z."/>
            <person name="Ying F."/>
            <person name="Zhai J."/>
            <person name="Zhou L."/>
            <person name="Zuber A."/>
            <person name="Denarie J."/>
            <person name="Dixon R.A."/>
            <person name="May G.D."/>
            <person name="Schwartz D.C."/>
            <person name="Rogers J."/>
            <person name="Quetier F."/>
            <person name="Town C.D."/>
            <person name="Roe B.A."/>
        </authorList>
    </citation>
    <scope>NUCLEOTIDE SEQUENCE [LARGE SCALE GENOMIC DNA]</scope>
    <source>
        <strain evidence="4">A17</strain>
        <strain evidence="5 6">cv. Jemalong A17</strain>
    </source>
</reference>
<dbReference type="AlphaFoldDB" id="G7K1F2"/>
<protein>
    <submittedName>
        <fullName evidence="4">Potassium transporter-like protein</fullName>
    </submittedName>
</protein>
<reference evidence="5" key="3">
    <citation type="submission" date="2015-04" db="UniProtKB">
        <authorList>
            <consortium name="EnsemblPlants"/>
        </authorList>
    </citation>
    <scope>IDENTIFICATION</scope>
    <source>
        <strain evidence="5">cv. Jemalong A17</strain>
    </source>
</reference>
<evidence type="ECO:0000256" key="2">
    <source>
        <dbReference type="ARBA" id="ARBA00008440"/>
    </source>
</evidence>
<name>G7K1F2_MEDTR</name>
<dbReference type="Proteomes" id="UP000002051">
    <property type="component" value="Chromosome 5"/>
</dbReference>
<comment type="subcellular location">
    <subcellularLocation>
        <location evidence="1">Cell membrane</location>
        <topology evidence="1">Multi-pass membrane protein</topology>
    </subcellularLocation>
</comment>
<dbReference type="PANTHER" id="PTHR30540">
    <property type="entry name" value="OSMOTIC STRESS POTASSIUM TRANSPORTER"/>
    <property type="match status" value="1"/>
</dbReference>
<dbReference type="InterPro" id="IPR003855">
    <property type="entry name" value="K+_transporter"/>
</dbReference>
<gene>
    <name evidence="4" type="ordered locus">MTR_5g034480</name>
</gene>
<dbReference type="EnsemblPlants" id="AES96205">
    <property type="protein sequence ID" value="AES96205"/>
    <property type="gene ID" value="MTR_5g034480"/>
</dbReference>
<dbReference type="GO" id="GO:0005886">
    <property type="term" value="C:plasma membrane"/>
    <property type="evidence" value="ECO:0007669"/>
    <property type="project" value="UniProtKB-SubCell"/>
</dbReference>
<proteinExistence type="inferred from homology"/>
<keyword evidence="6" id="KW-1185">Reference proteome</keyword>
<feature type="domain" description="K+ potassium transporter integral membrane" evidence="3">
    <location>
        <begin position="42"/>
        <end position="153"/>
    </location>
</feature>
<sequence length="155" mass="17203">MSGSNNSIQTSSKFLINDVSLSGLQGEINCIYQIISTRISYIIYTLFISSAGSEAMFGDLGHFSFVSCRLLAYMGQAAYLLMNPTSYSLILFQSLLAHVSDCHTCCYEPMIASQAMLSATFSCINQYDFRVLSWVQNNSHTSTKFMGQIYVSVDN</sequence>
<dbReference type="Pfam" id="PF02705">
    <property type="entry name" value="K_trans"/>
    <property type="match status" value="1"/>
</dbReference>
<dbReference type="EMBL" id="CM001221">
    <property type="protein sequence ID" value="AES96205.1"/>
    <property type="molecule type" value="Genomic_DNA"/>
</dbReference>